<dbReference type="EMBL" id="JAGHQM010002746">
    <property type="protein sequence ID" value="KAH0548199.1"/>
    <property type="molecule type" value="Genomic_DNA"/>
</dbReference>
<feature type="region of interest" description="Disordered" evidence="1">
    <location>
        <begin position="305"/>
        <end position="329"/>
    </location>
</feature>
<protein>
    <recommendedName>
        <fullName evidence="2">DUF7896 domain-containing protein</fullName>
    </recommendedName>
</protein>
<evidence type="ECO:0000313" key="4">
    <source>
        <dbReference type="Proteomes" id="UP000750711"/>
    </source>
</evidence>
<sequence length="635" mass="69395">MAQAISQEACQVFHQEKVAFWGRHANLPEDQIQRLWWRAIQSVNSSTAGPRHQSHHASRSFSGFAVHAPVPPLNRGYSQQSAPATTSMARSHTQTSSLGRCPSYESAYLQDAQFETGGDKGDPASAHASSSSGPRQSGSGHRELQQVPEQVFETPNAYLVRMDSEYDRVPAMSFTGPGPDHLDKSYARHSACSDQASNQFYAPGTPTSTELTNDATAASVMSRNPSTIGSSIYGGFGGLDVARTSSYDSNVNGEYPQVDLSGSLGKSGDNNAHLYSHELSLSYIGGAGESFPSQPFDAANITSEEMKRDCSNQSTNSTSSRRSTTQLRRSIEQAEKTLLLPKGDDGMTAATLMPRKPAPNKKMRLSLAEDSGMDDKGVAQIGKSNKAYTRPVHARVYCNLCEEHTEGFRGDHELRRHKQRAHAAERIAWVTVQGPEDSGTKPKVPLVNCKACRNKKKYHAYYNAGAHLRRAHFNPKKKRKGKVSSTDDEGEARAGKGGGEFPPMDVLKQWMKPVKDFAPDGTHNDSSEAVAETTTANAGSSSSRVEDYEEDDMFDDSADTVTTAPSFLDQSFNVVAADYFESERLPSATSVNFFDSQNFPFDLQQVNAIEQNSLNEFTPFNGNLFFLDNANDPYS</sequence>
<evidence type="ECO:0000256" key="1">
    <source>
        <dbReference type="SAM" id="MobiDB-lite"/>
    </source>
</evidence>
<feature type="compositionally biased region" description="Low complexity" evidence="1">
    <location>
        <begin position="123"/>
        <end position="139"/>
    </location>
</feature>
<feature type="compositionally biased region" description="Basic and acidic residues" evidence="1">
    <location>
        <begin position="513"/>
        <end position="526"/>
    </location>
</feature>
<feature type="region of interest" description="Disordered" evidence="1">
    <location>
        <begin position="114"/>
        <end position="147"/>
    </location>
</feature>
<evidence type="ECO:0000259" key="2">
    <source>
        <dbReference type="Pfam" id="PF25438"/>
    </source>
</evidence>
<dbReference type="PANTHER" id="PTHR42031:SF1">
    <property type="entry name" value="KEY LIME PATHOGENICITY PROTEIN"/>
    <property type="match status" value="1"/>
</dbReference>
<feature type="domain" description="DUF7896" evidence="2">
    <location>
        <begin position="428"/>
        <end position="513"/>
    </location>
</feature>
<keyword evidence="4" id="KW-1185">Reference proteome</keyword>
<dbReference type="InterPro" id="IPR057218">
    <property type="entry name" value="DUF7896"/>
</dbReference>
<dbReference type="Proteomes" id="UP000750711">
    <property type="component" value="Unassembled WGS sequence"/>
</dbReference>
<name>A0A9P8IEC1_9PEZI</name>
<feature type="region of interest" description="Disordered" evidence="1">
    <location>
        <begin position="469"/>
        <end position="550"/>
    </location>
</feature>
<feature type="compositionally biased region" description="Basic residues" evidence="1">
    <location>
        <begin position="469"/>
        <end position="482"/>
    </location>
</feature>
<dbReference type="AlphaFoldDB" id="A0A9P8IEC1"/>
<gene>
    <name evidence="3" type="ORF">GP486_008084</name>
</gene>
<feature type="region of interest" description="Disordered" evidence="1">
    <location>
        <begin position="72"/>
        <end position="101"/>
    </location>
</feature>
<feature type="compositionally biased region" description="Polar residues" evidence="1">
    <location>
        <begin position="532"/>
        <end position="543"/>
    </location>
</feature>
<dbReference type="PANTHER" id="PTHR42031">
    <property type="entry name" value="KEY LIME PATHOGENICITY PROTEIN"/>
    <property type="match status" value="1"/>
</dbReference>
<comment type="caution">
    <text evidence="3">The sequence shown here is derived from an EMBL/GenBank/DDBJ whole genome shotgun (WGS) entry which is preliminary data.</text>
</comment>
<proteinExistence type="predicted"/>
<accession>A0A9P8IEC1</accession>
<feature type="compositionally biased region" description="Polar residues" evidence="1">
    <location>
        <begin position="76"/>
        <end position="98"/>
    </location>
</feature>
<dbReference type="Pfam" id="PF25438">
    <property type="entry name" value="DUF7896"/>
    <property type="match status" value="1"/>
</dbReference>
<evidence type="ECO:0000313" key="3">
    <source>
        <dbReference type="EMBL" id="KAH0548199.1"/>
    </source>
</evidence>
<reference evidence="3" key="1">
    <citation type="submission" date="2021-03" db="EMBL/GenBank/DDBJ databases">
        <title>Comparative genomics and phylogenomic investigation of the class Geoglossomycetes provide insights into ecological specialization and systematics.</title>
        <authorList>
            <person name="Melie T."/>
            <person name="Pirro S."/>
            <person name="Miller A.N."/>
            <person name="Quandt A."/>
        </authorList>
    </citation>
    <scope>NUCLEOTIDE SEQUENCE</scope>
    <source>
        <strain evidence="3">CAQ_001_2017</strain>
    </source>
</reference>
<feature type="compositionally biased region" description="Low complexity" evidence="1">
    <location>
        <begin position="311"/>
        <end position="328"/>
    </location>
</feature>
<organism evidence="3 4">
    <name type="scientific">Trichoglossum hirsutum</name>
    <dbReference type="NCBI Taxonomy" id="265104"/>
    <lineage>
        <taxon>Eukaryota</taxon>
        <taxon>Fungi</taxon>
        <taxon>Dikarya</taxon>
        <taxon>Ascomycota</taxon>
        <taxon>Pezizomycotina</taxon>
        <taxon>Geoglossomycetes</taxon>
        <taxon>Geoglossales</taxon>
        <taxon>Geoglossaceae</taxon>
        <taxon>Trichoglossum</taxon>
    </lineage>
</organism>